<gene>
    <name evidence="4" type="ORF">FH063_004305</name>
    <name evidence="3" type="ORF">FH063_004758</name>
    <name evidence="5" type="ORF">FH063_006718</name>
</gene>
<evidence type="ECO:0000313" key="5">
    <source>
        <dbReference type="EMBL" id="KAA1054462.1"/>
    </source>
</evidence>
<dbReference type="InterPro" id="IPR038721">
    <property type="entry name" value="IS701-like_DDE_dom"/>
</dbReference>
<dbReference type="InterPro" id="IPR039365">
    <property type="entry name" value="IS701-like"/>
</dbReference>
<dbReference type="AlphaFoldDB" id="A0A5B0KPA1"/>
<dbReference type="Pfam" id="PF13546">
    <property type="entry name" value="DDE_5"/>
    <property type="match status" value="1"/>
</dbReference>
<dbReference type="InterPro" id="IPR012337">
    <property type="entry name" value="RNaseH-like_sf"/>
</dbReference>
<sequence>MLEVRTWETELDVWLEPFLDALGHKARRRWAPVYIRGLYGRTERKSVQPIAAEVTPGDYDQLHNFIASRSWDTAPLEAILVQTADQLVGGPDAILAIDDTAMLKKGEHSVGVAPQYAGVVGKNANCQVLVTLTLARREVPVPMVMRLFLPEEWTSKPDRCRRAQVPEAQQKVRTKPELAIEELDRVLAAGVRFGCVVADAGYGISAAFRRALSERGLRWAVGTVCVQNVYTPDVTLSWPKAATGRPRKHPMPSEDPISAAAMLQKTTWRRLTWRTGTKGALSARFAAMRVRVADGPAMRTGKHQPGEEVWLVGERRSSGETKYYLSNLPPDTPLRTLASWIKARWVCEQAHQQMKEELGLDHFEGRNWPGLHHHALLVMIALAFLQHLRLAAAPERGKKGRWGQRPTPATDAPRCPPSHSRAHSSDCTDPMSLLSMLARSTQAGVELPK</sequence>
<evidence type="ECO:0000313" key="3">
    <source>
        <dbReference type="EMBL" id="KAA1052410.1"/>
    </source>
</evidence>
<protein>
    <recommendedName>
        <fullName evidence="2">Transposase IS701-like DDE domain-containing protein</fullName>
    </recommendedName>
</protein>
<dbReference type="EMBL" id="VEWN01000032">
    <property type="protein sequence ID" value="KAA1052410.1"/>
    <property type="molecule type" value="Genomic_DNA"/>
</dbReference>
<proteinExistence type="predicted"/>
<dbReference type="RefSeq" id="WP_247887787.1">
    <property type="nucleotide sequence ID" value="NZ_VEWN01000010.1"/>
</dbReference>
<dbReference type="EMBL" id="VEWN01000030">
    <property type="protein sequence ID" value="KAA1052426.1"/>
    <property type="molecule type" value="Genomic_DNA"/>
</dbReference>
<organism evidence="5 6">
    <name type="scientific">Azospirillum argentinense</name>
    <dbReference type="NCBI Taxonomy" id="2970906"/>
    <lineage>
        <taxon>Bacteria</taxon>
        <taxon>Pseudomonadati</taxon>
        <taxon>Pseudomonadota</taxon>
        <taxon>Alphaproteobacteria</taxon>
        <taxon>Rhodospirillales</taxon>
        <taxon>Azospirillaceae</taxon>
        <taxon>Azospirillum</taxon>
    </lineage>
</organism>
<dbReference type="PANTHER" id="PTHR33627">
    <property type="entry name" value="TRANSPOSASE"/>
    <property type="match status" value="1"/>
</dbReference>
<evidence type="ECO:0000313" key="4">
    <source>
        <dbReference type="EMBL" id="KAA1052426.1"/>
    </source>
</evidence>
<dbReference type="SUPFAM" id="SSF53098">
    <property type="entry name" value="Ribonuclease H-like"/>
    <property type="match status" value="1"/>
</dbReference>
<dbReference type="Proteomes" id="UP000325333">
    <property type="component" value="Unassembled WGS sequence"/>
</dbReference>
<dbReference type="EMBL" id="VEWN01000010">
    <property type="protein sequence ID" value="KAA1054462.1"/>
    <property type="molecule type" value="Genomic_DNA"/>
</dbReference>
<accession>A0A5B0KKM3</accession>
<dbReference type="PANTHER" id="PTHR33627:SF1">
    <property type="entry name" value="TRANSPOSASE"/>
    <property type="match status" value="1"/>
</dbReference>
<reference evidence="5 6" key="1">
    <citation type="submission" date="2019-07" db="EMBL/GenBank/DDBJ databases">
        <title>Genome sequencing of the stress-tolerant strain Azospirillum brasilense Az19.</title>
        <authorList>
            <person name="Maroniche G.A."/>
            <person name="Garcia J.E."/>
            <person name="Pagnussat L."/>
            <person name="Amenta M."/>
            <person name="Creus C.M."/>
        </authorList>
    </citation>
    <scope>NUCLEOTIDE SEQUENCE [LARGE SCALE GENOMIC DNA]</scope>
    <source>
        <strain evidence="5 6">Az19</strain>
    </source>
</reference>
<evidence type="ECO:0000259" key="2">
    <source>
        <dbReference type="Pfam" id="PF13546"/>
    </source>
</evidence>
<evidence type="ECO:0000256" key="1">
    <source>
        <dbReference type="SAM" id="MobiDB-lite"/>
    </source>
</evidence>
<accession>A0A5B0KPA1</accession>
<feature type="region of interest" description="Disordered" evidence="1">
    <location>
        <begin position="396"/>
        <end position="429"/>
    </location>
</feature>
<feature type="domain" description="Transposase IS701-like DDE" evidence="2">
    <location>
        <begin position="17"/>
        <end position="279"/>
    </location>
</feature>
<name>A0A5B0KPA1_9PROT</name>
<evidence type="ECO:0000313" key="6">
    <source>
        <dbReference type="Proteomes" id="UP000325333"/>
    </source>
</evidence>
<dbReference type="NCBIfam" id="NF033540">
    <property type="entry name" value="transpos_IS701"/>
    <property type="match status" value="1"/>
</dbReference>
<comment type="caution">
    <text evidence="5">The sequence shown here is derived from an EMBL/GenBank/DDBJ whole genome shotgun (WGS) entry which is preliminary data.</text>
</comment>